<dbReference type="Pfam" id="PF17782">
    <property type="entry name" value="WHD_DprA"/>
    <property type="match status" value="1"/>
</dbReference>
<evidence type="ECO:0000313" key="4">
    <source>
        <dbReference type="Proteomes" id="UP000664277"/>
    </source>
</evidence>
<evidence type="ECO:0000259" key="2">
    <source>
        <dbReference type="Pfam" id="PF17782"/>
    </source>
</evidence>
<dbReference type="AlphaFoldDB" id="A0A8J7PAA9"/>
<accession>A0A8J7PAA9</accession>
<dbReference type="EMBL" id="JAFLCK010000011">
    <property type="protein sequence ID" value="MBN8660592.1"/>
    <property type="molecule type" value="Genomic_DNA"/>
</dbReference>
<dbReference type="Proteomes" id="UP000664277">
    <property type="component" value="Unassembled WGS sequence"/>
</dbReference>
<evidence type="ECO:0000256" key="1">
    <source>
        <dbReference type="SAM" id="MobiDB-lite"/>
    </source>
</evidence>
<comment type="caution">
    <text evidence="3">The sequence shown here is derived from an EMBL/GenBank/DDBJ whole genome shotgun (WGS) entry which is preliminary data.</text>
</comment>
<name>A0A8J7PAA9_9BACT</name>
<dbReference type="InterPro" id="IPR041614">
    <property type="entry name" value="DprA_WH"/>
</dbReference>
<organism evidence="3 4">
    <name type="scientific">Candidatus Obscuribacter phosphatis</name>
    <dbReference type="NCBI Taxonomy" id="1906157"/>
    <lineage>
        <taxon>Bacteria</taxon>
        <taxon>Bacillati</taxon>
        <taxon>Candidatus Melainabacteria</taxon>
        <taxon>Candidatus Obscuribacterales</taxon>
        <taxon>Candidatus Obscuribacteraceae</taxon>
        <taxon>Candidatus Obscuribacter</taxon>
    </lineage>
</organism>
<dbReference type="Gene3D" id="1.10.10.10">
    <property type="entry name" value="Winged helix-like DNA-binding domain superfamily/Winged helix DNA-binding domain"/>
    <property type="match status" value="1"/>
</dbReference>
<sequence length="438" mass="48662">MKSDDLDRFGRLKIFLSDEYAARRQYLLDKFNSDYPDEPSCWKYIISKLRVLGLLNCRICGSPDVIVSDDFRVLFCQDCAAESRSTAGTFFHGVRKVRAWLFSIWISEHGFYVSSKWFASAISIAQSSALHIIKSTLLAAERNFDDVASLEVSLSNLNRFFAKRTILTPALLKPSQELDESFVYDTHSQSKPSDAGRESESGKNDYTEIVDVDFEAIDLSMNAPSMKDSAASSFDSETLSSSSSPFEFEVSSAVESANECGSLDGQGANSENHRLSSVYRSLGTTPLTVDQIAAITGLDWQEILAALTELEFDGLVTGLAGGSYILSNTNVDGVVLRSENFASEQSKGFDAKADAEYTRENFYISVRCFFRVILDIAHGVSRKYMSLYLACANHLVIADLDESFIEICLRTGYLGRKVLRSYIAPAFLEFAPLEVPER</sequence>
<feature type="compositionally biased region" description="Basic and acidic residues" evidence="1">
    <location>
        <begin position="194"/>
        <end position="204"/>
    </location>
</feature>
<dbReference type="InterPro" id="IPR036388">
    <property type="entry name" value="WH-like_DNA-bd_sf"/>
</dbReference>
<gene>
    <name evidence="3" type="ORF">J0M35_09535</name>
</gene>
<evidence type="ECO:0000313" key="3">
    <source>
        <dbReference type="EMBL" id="MBN8660592.1"/>
    </source>
</evidence>
<feature type="domain" description="DprA winged helix" evidence="2">
    <location>
        <begin position="277"/>
        <end position="322"/>
    </location>
</feature>
<proteinExistence type="predicted"/>
<feature type="region of interest" description="Disordered" evidence="1">
    <location>
        <begin position="184"/>
        <end position="204"/>
    </location>
</feature>
<reference evidence="3" key="1">
    <citation type="submission" date="2021-02" db="EMBL/GenBank/DDBJ databases">
        <title>Genome-Resolved Metagenomics of a Microbial Community Performing Photosynthetic Biological Nutrient Removal.</title>
        <authorList>
            <person name="Mcdaniel E.A."/>
        </authorList>
    </citation>
    <scope>NUCLEOTIDE SEQUENCE</scope>
    <source>
        <strain evidence="3">UWPOB_OBS1</strain>
    </source>
</reference>
<protein>
    <recommendedName>
        <fullName evidence="2">DprA winged helix domain-containing protein</fullName>
    </recommendedName>
</protein>